<gene>
    <name evidence="1" type="ORF">CDL68_08350</name>
</gene>
<name>A0ABX9NCA2_9STAP</name>
<evidence type="ECO:0000313" key="2">
    <source>
        <dbReference type="Proteomes" id="UP000266198"/>
    </source>
</evidence>
<reference evidence="1 2" key="1">
    <citation type="submission" date="2017-06" db="EMBL/GenBank/DDBJ databases">
        <title>Identification of a new gene, sdsY, involved in staphylococcal internalization in non-professional phagocytic cells (NPPCs).</title>
        <authorList>
            <person name="Maali Y."/>
            <person name="Martins-Simoes P."/>
            <person name="Trouillet-Assant S."/>
            <person name="Laurent F."/>
            <person name="Diot A."/>
            <person name="Verhoeven P."/>
            <person name="Bouvard D."/>
            <person name="Vandenesch F."/>
            <person name="Bes M."/>
        </authorList>
    </citation>
    <scope>NUCLEOTIDE SEQUENCE [LARGE SCALE GENOMIC DNA]</scope>
    <source>
        <strain evidence="1 2">Heidy</strain>
    </source>
</reference>
<proteinExistence type="predicted"/>
<protein>
    <submittedName>
        <fullName evidence="1">Uncharacterized protein</fullName>
    </submittedName>
</protein>
<organism evidence="1 2">
    <name type="scientific">Staphylococcus delphini</name>
    <dbReference type="NCBI Taxonomy" id="53344"/>
    <lineage>
        <taxon>Bacteria</taxon>
        <taxon>Bacillati</taxon>
        <taxon>Bacillota</taxon>
        <taxon>Bacilli</taxon>
        <taxon>Bacillales</taxon>
        <taxon>Staphylococcaceae</taxon>
        <taxon>Staphylococcus</taxon>
        <taxon>Staphylococcus intermedius group</taxon>
    </lineage>
</organism>
<comment type="caution">
    <text evidence="1">The sequence shown here is derived from an EMBL/GenBank/DDBJ whole genome shotgun (WGS) entry which is preliminary data.</text>
</comment>
<accession>A0ABX9NCA2</accession>
<evidence type="ECO:0000313" key="1">
    <source>
        <dbReference type="EMBL" id="RIZ52687.1"/>
    </source>
</evidence>
<dbReference type="Proteomes" id="UP000266198">
    <property type="component" value="Unassembled WGS sequence"/>
</dbReference>
<dbReference type="EMBL" id="NIPK01000016">
    <property type="protein sequence ID" value="RIZ52687.1"/>
    <property type="molecule type" value="Genomic_DNA"/>
</dbReference>
<sequence>MSPRAGKSLEKRWNKYVEPTLKKILKQEQATWGNVAGQVAQALMGTGIKDSSARSIAYWVSQVGQTLI</sequence>
<keyword evidence="2" id="KW-1185">Reference proteome</keyword>